<evidence type="ECO:0000259" key="6">
    <source>
        <dbReference type="Pfam" id="PF04932"/>
    </source>
</evidence>
<evidence type="ECO:0000256" key="1">
    <source>
        <dbReference type="ARBA" id="ARBA00004141"/>
    </source>
</evidence>
<feature type="domain" description="O-antigen ligase-related" evidence="6">
    <location>
        <begin position="158"/>
        <end position="284"/>
    </location>
</feature>
<keyword evidence="8" id="KW-1185">Reference proteome</keyword>
<feature type="transmembrane region" description="Helical" evidence="5">
    <location>
        <begin position="92"/>
        <end position="114"/>
    </location>
</feature>
<evidence type="ECO:0000256" key="5">
    <source>
        <dbReference type="SAM" id="Phobius"/>
    </source>
</evidence>
<feature type="transmembrane region" description="Helical" evidence="5">
    <location>
        <begin position="192"/>
        <end position="218"/>
    </location>
</feature>
<dbReference type="Proteomes" id="UP000252488">
    <property type="component" value="Unassembled WGS sequence"/>
</dbReference>
<comment type="caution">
    <text evidence="7">The sequence shown here is derived from an EMBL/GenBank/DDBJ whole genome shotgun (WGS) entry which is preliminary data.</text>
</comment>
<keyword evidence="3 5" id="KW-1133">Transmembrane helix</keyword>
<protein>
    <recommendedName>
        <fullName evidence="6">O-antigen ligase-related domain-containing protein</fullName>
    </recommendedName>
</protein>
<reference evidence="7 8" key="1">
    <citation type="submission" date="2018-06" db="EMBL/GenBank/DDBJ databases">
        <title>Draft genome sequences of nine Vibrio sp. clinical isolates from across the United States representing the closest known relative of Vibrio cholerae.</title>
        <authorList>
            <person name="Islam M.T."/>
            <person name="Liang K."/>
            <person name="Im M.S."/>
            <person name="Winkjer J."/>
            <person name="Busby S."/>
            <person name="Batra D."/>
            <person name="Rowe L."/>
            <person name="Tarr C.L."/>
            <person name="Boucher Y."/>
        </authorList>
    </citation>
    <scope>NUCLEOTIDE SEQUENCE [LARGE SCALE GENOMIC DNA]</scope>
    <source>
        <strain evidence="7 8">2016V-1111</strain>
    </source>
</reference>
<name>A0ABX9FEE1_9VIBR</name>
<dbReference type="PANTHER" id="PTHR37422">
    <property type="entry name" value="TEICHURONIC ACID BIOSYNTHESIS PROTEIN TUAE"/>
    <property type="match status" value="1"/>
</dbReference>
<evidence type="ECO:0000256" key="4">
    <source>
        <dbReference type="ARBA" id="ARBA00023136"/>
    </source>
</evidence>
<dbReference type="EMBL" id="QKKR01000036">
    <property type="protein sequence ID" value="RBM51887.1"/>
    <property type="molecule type" value="Genomic_DNA"/>
</dbReference>
<feature type="transmembrane region" description="Helical" evidence="5">
    <location>
        <begin position="153"/>
        <end position="186"/>
    </location>
</feature>
<dbReference type="InterPro" id="IPR007016">
    <property type="entry name" value="O-antigen_ligase-rel_domated"/>
</dbReference>
<organism evidence="7 8">
    <name type="scientific">Vibrio paracholerae</name>
    <dbReference type="NCBI Taxonomy" id="650003"/>
    <lineage>
        <taxon>Bacteria</taxon>
        <taxon>Pseudomonadati</taxon>
        <taxon>Pseudomonadota</taxon>
        <taxon>Gammaproteobacteria</taxon>
        <taxon>Vibrionales</taxon>
        <taxon>Vibrionaceae</taxon>
        <taxon>Vibrio</taxon>
    </lineage>
</organism>
<sequence>MPSFIPVVIMSLAIIMVGLGFKNHYYISLKIAVSSIFLFMFLLWFYLSSSYSVSVLYAESKMVYLAYNTVLPIMIIALANWLFPNGPIDIKFLVRLTFISSIIILLLLLVFGGASETGRVSVAGVDNPIWISRFFGMNLLIMLLGHDWGRKKLVFILSVVACLWGLILSGSRTPLIALVAVLSIYMVRRYNFTLVFCFLLFMIGVYLLGVAFSNNYIFDVNFYSVYHRIEYFTKAIATNWDPLIGFGLGAFGPVILGEDVMFYPHNLVIEIIFEMGLIGGALFFILFILFVRKFSGSIFD</sequence>
<gene>
    <name evidence="7" type="ORF">DLR69_15525</name>
</gene>
<dbReference type="Pfam" id="PF04932">
    <property type="entry name" value="Wzy_C"/>
    <property type="match status" value="1"/>
</dbReference>
<feature type="transmembrane region" description="Helical" evidence="5">
    <location>
        <begin position="6"/>
        <end position="25"/>
    </location>
</feature>
<accession>A0ABX9FEE1</accession>
<dbReference type="InterPro" id="IPR051533">
    <property type="entry name" value="WaaL-like"/>
</dbReference>
<evidence type="ECO:0000256" key="2">
    <source>
        <dbReference type="ARBA" id="ARBA00022692"/>
    </source>
</evidence>
<dbReference type="PANTHER" id="PTHR37422:SF17">
    <property type="entry name" value="O-ANTIGEN LIGASE"/>
    <property type="match status" value="1"/>
</dbReference>
<feature type="transmembrane region" description="Helical" evidence="5">
    <location>
        <begin position="268"/>
        <end position="291"/>
    </location>
</feature>
<feature type="transmembrane region" description="Helical" evidence="5">
    <location>
        <begin position="239"/>
        <end position="256"/>
    </location>
</feature>
<evidence type="ECO:0000313" key="8">
    <source>
        <dbReference type="Proteomes" id="UP000252488"/>
    </source>
</evidence>
<feature type="transmembrane region" description="Helical" evidence="5">
    <location>
        <begin position="129"/>
        <end position="146"/>
    </location>
</feature>
<feature type="transmembrane region" description="Helical" evidence="5">
    <location>
        <begin position="37"/>
        <end position="58"/>
    </location>
</feature>
<keyword evidence="2 5" id="KW-0812">Transmembrane</keyword>
<proteinExistence type="predicted"/>
<evidence type="ECO:0000313" key="7">
    <source>
        <dbReference type="EMBL" id="RBM51887.1"/>
    </source>
</evidence>
<keyword evidence="4 5" id="KW-0472">Membrane</keyword>
<comment type="subcellular location">
    <subcellularLocation>
        <location evidence="1">Membrane</location>
        <topology evidence="1">Multi-pass membrane protein</topology>
    </subcellularLocation>
</comment>
<evidence type="ECO:0000256" key="3">
    <source>
        <dbReference type="ARBA" id="ARBA00022989"/>
    </source>
</evidence>
<feature type="transmembrane region" description="Helical" evidence="5">
    <location>
        <begin position="64"/>
        <end position="83"/>
    </location>
</feature>
<feature type="non-terminal residue" evidence="7">
    <location>
        <position position="300"/>
    </location>
</feature>